<feature type="domain" description="SGNH hydrolase-type esterase" evidence="3">
    <location>
        <begin position="28"/>
        <end position="203"/>
    </location>
</feature>
<dbReference type="InterPro" id="IPR005181">
    <property type="entry name" value="SASA"/>
</dbReference>
<evidence type="ECO:0000259" key="2">
    <source>
        <dbReference type="Pfam" id="PF03629"/>
    </source>
</evidence>
<keyword evidence="1" id="KW-0378">Hydrolase</keyword>
<evidence type="ECO:0000259" key="3">
    <source>
        <dbReference type="Pfam" id="PF13472"/>
    </source>
</evidence>
<keyword evidence="5" id="KW-1185">Reference proteome</keyword>
<dbReference type="InterPro" id="IPR036514">
    <property type="entry name" value="SGNH_hydro_sf"/>
</dbReference>
<evidence type="ECO:0000256" key="1">
    <source>
        <dbReference type="ARBA" id="ARBA00022801"/>
    </source>
</evidence>
<dbReference type="Pfam" id="PF13472">
    <property type="entry name" value="Lipase_GDSL_2"/>
    <property type="match status" value="1"/>
</dbReference>
<evidence type="ECO:0000313" key="4">
    <source>
        <dbReference type="EMBL" id="MDT0554030.1"/>
    </source>
</evidence>
<dbReference type="PANTHER" id="PTHR22901">
    <property type="entry name" value="SIALATE O-ACETYLESTERASE"/>
    <property type="match status" value="1"/>
</dbReference>
<sequence>MNRLFLLKMLVILLVVESMVAQKIKVACIGDSVTFGAGIENREENSYPVQLQELLGTKYEVQNFGFSGATLLKNGHKPYWEKPQFQKSKDFEPKIVIIHLGLNDQGNNNWPAHKEEFIDDYLELIEVYRKLPSKPKVLICKMSPTLSGHHWFEEGMRESFKEIQTKIEEIATMAKVKLINLHDPLKYFPEYLPDNLHPNKKGASIIANKVYGAISGDYGGLQLPKLYGEKMVLQRNEPVVISGTANENDQIKVTLNNSSLETKAINGTWKVVFPKMEAGGPYQLSISSEQSQNIVINEIYIGEVWLASGQSNMDFKVHQMKNAKTVLSDSLNKNIFLFSMDPKVLGPNKFTEEEKTLLNANDYFKYSGWSNANNEILSNFSAVAYAYAYNLQKELNVPVGVVCNAIGGSPIQSWVDREWMEQKHETISLLNDTWMHPKMNKWAAGRISENFGGNKRRATRHPYDPTFLFDAGVRPINNYNFAGVIWYQGESNAHDIELHNTLFKMLVDNWRRAWNKTEMPFYFTQLSSINRGTWGAFRNSQSKLTSIPNTGMAVTLDVGHKTDVHPKKKWIVGERLSKIALANTYGKNIEYSGPALDFINVNENKLEVYFKHDNGLKTADGLPVKDLKIAGNDGVFIPADSEINNGILYVWSSEISEPRYVRYGYTPFSEGNLINDAKLPASTFSNE</sequence>
<accession>A0ABU2Y753</accession>
<dbReference type="Gene3D" id="3.40.50.1110">
    <property type="entry name" value="SGNH hydrolase"/>
    <property type="match status" value="2"/>
</dbReference>
<dbReference type="Pfam" id="PF03629">
    <property type="entry name" value="SASA"/>
    <property type="match status" value="1"/>
</dbReference>
<reference evidence="4 5" key="1">
    <citation type="submission" date="2023-09" db="EMBL/GenBank/DDBJ databases">
        <authorList>
            <person name="Rey-Velasco X."/>
        </authorList>
    </citation>
    <scope>NUCLEOTIDE SEQUENCE [LARGE SCALE GENOMIC DNA]</scope>
    <source>
        <strain evidence="4 5">P050</strain>
    </source>
</reference>
<dbReference type="Proteomes" id="UP001252186">
    <property type="component" value="Unassembled WGS sequence"/>
</dbReference>
<dbReference type="InterPro" id="IPR013830">
    <property type="entry name" value="SGNH_hydro"/>
</dbReference>
<proteinExistence type="predicted"/>
<dbReference type="RefSeq" id="WP_311594114.1">
    <property type="nucleotide sequence ID" value="NZ_JAVRHV010000007.1"/>
</dbReference>
<gene>
    <name evidence="4" type="ORF">RM519_12280</name>
</gene>
<organism evidence="4 5">
    <name type="scientific">Urechidicola vernalis</name>
    <dbReference type="NCBI Taxonomy" id="3075600"/>
    <lineage>
        <taxon>Bacteria</taxon>
        <taxon>Pseudomonadati</taxon>
        <taxon>Bacteroidota</taxon>
        <taxon>Flavobacteriia</taxon>
        <taxon>Flavobacteriales</taxon>
        <taxon>Flavobacteriaceae</taxon>
        <taxon>Urechidicola</taxon>
    </lineage>
</organism>
<dbReference type="EMBL" id="JAVRHV010000007">
    <property type="protein sequence ID" value="MDT0554030.1"/>
    <property type="molecule type" value="Genomic_DNA"/>
</dbReference>
<feature type="domain" description="Sialate O-acetylesterase" evidence="2">
    <location>
        <begin position="303"/>
        <end position="565"/>
    </location>
</feature>
<evidence type="ECO:0000313" key="5">
    <source>
        <dbReference type="Proteomes" id="UP001252186"/>
    </source>
</evidence>
<name>A0ABU2Y753_9FLAO</name>
<dbReference type="PANTHER" id="PTHR22901:SF0">
    <property type="entry name" value="SIALATE O-ACETYLESTERASE"/>
    <property type="match status" value="1"/>
</dbReference>
<protein>
    <submittedName>
        <fullName evidence="4">GDSL-type esterase/lipase family protein</fullName>
    </submittedName>
</protein>
<comment type="caution">
    <text evidence="4">The sequence shown here is derived from an EMBL/GenBank/DDBJ whole genome shotgun (WGS) entry which is preliminary data.</text>
</comment>
<dbReference type="SUPFAM" id="SSF52266">
    <property type="entry name" value="SGNH hydrolase"/>
    <property type="match status" value="2"/>
</dbReference>
<dbReference type="InterPro" id="IPR039329">
    <property type="entry name" value="SIAE"/>
</dbReference>